<dbReference type="Gene3D" id="2.70.98.10">
    <property type="match status" value="1"/>
</dbReference>
<evidence type="ECO:0000313" key="5">
    <source>
        <dbReference type="EMBL" id="RFB06128.1"/>
    </source>
</evidence>
<sequence>MSVRLLPGLVALMSSTTIAAALAEEVSVSSPDGRTEITVTDEGGIPRYQVARDGDIIISASRLGMRFKAGGNLDEGFEITSSARDSADETWEQPWGESRLVTDRHEELLVSFEDEDGANFDVRFRAFDEGLGFRYEVPGKGTRVLIDELTEFRVEPDAMTWWTPAGAFNRYEYIYRTTPLRQMERAHTPLTLRLADGTHLAIHEAALVNYGGAWLDQRRDGVLEIEVAPRYDGTKVVTEGDFVTPWRTVQIADNAAGLVNGAVMTLNLNEPNALGDVSYVTPMKYIGIWWGMHIGTQTWGSGEKHGATTENTKAYMDFAATHGFGGVLVEGWNIGWDGDWFNNGDLFRFAESYPDFDIEEVTAYGKKLGVQLIGHNETSANITNYENQINEAFALYERLGMHAIKTGYVADASDLKYIGPDGEPRYTWHDSQESVDHHIRVLKKAHEHKLMINAHEPVKDTGLRRTYPNAVSREGARGMEFNAWGTPPNPPEHEAILPYTRLLAGPMDFTPGVFDLMPNGEGAENRINTTLAKQLALYVVIHSPVQMAADLPENYAPHMDAFRFIEDVPADWEQSIALDGEVGDFIVMARQGRGTDNWYVGVLTDEDARTVKVPLSFLEDGVMYRAKIYKDGRRANYLSRPYDISISEEEVTASDTLTFRLGKSGGAAISLEPVETGTEE</sequence>
<feature type="domain" description="Glycosyl-hydrolase 97 catalytic" evidence="2">
    <location>
        <begin position="289"/>
        <end position="476"/>
    </location>
</feature>
<dbReference type="GO" id="GO:0016787">
    <property type="term" value="F:hydrolase activity"/>
    <property type="evidence" value="ECO:0007669"/>
    <property type="project" value="UniProtKB-KW"/>
</dbReference>
<dbReference type="Pfam" id="PF14508">
    <property type="entry name" value="GH97_N"/>
    <property type="match status" value="1"/>
</dbReference>
<dbReference type="PANTHER" id="PTHR35803:SF1">
    <property type="entry name" value="GLUCAN 1,4-ALPHA-GLUCOSIDASE SUSB"/>
    <property type="match status" value="1"/>
</dbReference>
<dbReference type="GO" id="GO:0030246">
    <property type="term" value="F:carbohydrate binding"/>
    <property type="evidence" value="ECO:0007669"/>
    <property type="project" value="InterPro"/>
</dbReference>
<evidence type="ECO:0000259" key="4">
    <source>
        <dbReference type="Pfam" id="PF14509"/>
    </source>
</evidence>
<accession>A0A371RKZ3</accession>
<evidence type="ECO:0000259" key="2">
    <source>
        <dbReference type="Pfam" id="PF10566"/>
    </source>
</evidence>
<dbReference type="Proteomes" id="UP000264589">
    <property type="component" value="Unassembled WGS sequence"/>
</dbReference>
<dbReference type="InParanoid" id="A0A371RKZ3"/>
<dbReference type="InterPro" id="IPR029486">
    <property type="entry name" value="GH97_N"/>
</dbReference>
<proteinExistence type="predicted"/>
<comment type="caution">
    <text evidence="5">The sequence shown here is derived from an EMBL/GenBank/DDBJ whole genome shotgun (WGS) entry which is preliminary data.</text>
</comment>
<dbReference type="RefSeq" id="WP_116392761.1">
    <property type="nucleotide sequence ID" value="NZ_QUQO01000001.1"/>
</dbReference>
<keyword evidence="1" id="KW-0732">Signal</keyword>
<dbReference type="InterPro" id="IPR013785">
    <property type="entry name" value="Aldolase_TIM"/>
</dbReference>
<name>A0A371RKZ3_9PROT</name>
<gene>
    <name evidence="5" type="ORF">DX908_13140</name>
</gene>
<dbReference type="InterPro" id="IPR019563">
    <property type="entry name" value="GH97_catalytic"/>
</dbReference>
<evidence type="ECO:0000256" key="1">
    <source>
        <dbReference type="SAM" id="SignalP"/>
    </source>
</evidence>
<reference evidence="5 6" key="1">
    <citation type="submission" date="2018-08" db="EMBL/GenBank/DDBJ databases">
        <title>Parvularcula sp. SM1705, isolated from surface water of the South Sea China.</title>
        <authorList>
            <person name="Sun L."/>
        </authorList>
    </citation>
    <scope>NUCLEOTIDE SEQUENCE [LARGE SCALE GENOMIC DNA]</scope>
    <source>
        <strain evidence="5 6">SM1705</strain>
    </source>
</reference>
<feature type="domain" description="Glycosyl-hydrolase 97 N-terminal" evidence="3">
    <location>
        <begin position="28"/>
        <end position="271"/>
    </location>
</feature>
<dbReference type="AlphaFoldDB" id="A0A371RKZ3"/>
<protein>
    <submittedName>
        <fullName evidence="5">Glycoside hydrolase family 97 protein</fullName>
    </submittedName>
</protein>
<feature type="chain" id="PRO_5016901533" evidence="1">
    <location>
        <begin position="20"/>
        <end position="680"/>
    </location>
</feature>
<dbReference type="InterPro" id="IPR029483">
    <property type="entry name" value="GH97_C"/>
</dbReference>
<dbReference type="InterPro" id="IPR052720">
    <property type="entry name" value="Glycosyl_hydrolase_97"/>
</dbReference>
<keyword evidence="5" id="KW-0378">Hydrolase</keyword>
<organism evidence="5 6">
    <name type="scientific">Parvularcula marina</name>
    <dbReference type="NCBI Taxonomy" id="2292771"/>
    <lineage>
        <taxon>Bacteria</taxon>
        <taxon>Pseudomonadati</taxon>
        <taxon>Pseudomonadota</taxon>
        <taxon>Alphaproteobacteria</taxon>
        <taxon>Parvularculales</taxon>
        <taxon>Parvularculaceae</taxon>
        <taxon>Parvularcula</taxon>
    </lineage>
</organism>
<dbReference type="InterPro" id="IPR014718">
    <property type="entry name" value="GH-type_carb-bd"/>
</dbReference>
<dbReference type="Pfam" id="PF14509">
    <property type="entry name" value="GH97_C"/>
    <property type="match status" value="1"/>
</dbReference>
<evidence type="ECO:0000259" key="3">
    <source>
        <dbReference type="Pfam" id="PF14508"/>
    </source>
</evidence>
<feature type="domain" description="Glycosyl-hydrolase 97 C-terminal oligomerisation" evidence="4">
    <location>
        <begin position="571"/>
        <end position="671"/>
    </location>
</feature>
<evidence type="ECO:0000313" key="6">
    <source>
        <dbReference type="Proteomes" id="UP000264589"/>
    </source>
</evidence>
<dbReference type="PANTHER" id="PTHR35803">
    <property type="entry name" value="GLUCAN 1,4-ALPHA-GLUCOSIDASE SUSB-RELATED"/>
    <property type="match status" value="1"/>
</dbReference>
<dbReference type="Gene3D" id="3.20.20.70">
    <property type="entry name" value="Aldolase class I"/>
    <property type="match status" value="1"/>
</dbReference>
<dbReference type="EMBL" id="QUQO01000001">
    <property type="protein sequence ID" value="RFB06128.1"/>
    <property type="molecule type" value="Genomic_DNA"/>
</dbReference>
<dbReference type="OrthoDB" id="57532at2"/>
<keyword evidence="6" id="KW-1185">Reference proteome</keyword>
<feature type="signal peptide" evidence="1">
    <location>
        <begin position="1"/>
        <end position="19"/>
    </location>
</feature>
<dbReference type="Pfam" id="PF10566">
    <property type="entry name" value="Glyco_hydro_97"/>
    <property type="match status" value="1"/>
</dbReference>